<name>A0A0P6WPK4_9CHLR</name>
<organism evidence="1 2">
    <name type="scientific">Leptolinea tardivitalis</name>
    <dbReference type="NCBI Taxonomy" id="229920"/>
    <lineage>
        <taxon>Bacteria</taxon>
        <taxon>Bacillati</taxon>
        <taxon>Chloroflexota</taxon>
        <taxon>Anaerolineae</taxon>
        <taxon>Anaerolineales</taxon>
        <taxon>Anaerolineaceae</taxon>
        <taxon>Leptolinea</taxon>
    </lineage>
</organism>
<dbReference type="RefSeq" id="WP_062422626.1">
    <property type="nucleotide sequence ID" value="NZ_BBYA01000010.1"/>
</dbReference>
<dbReference type="AlphaFoldDB" id="A0A0P6WPK4"/>
<proteinExistence type="predicted"/>
<evidence type="ECO:0000313" key="2">
    <source>
        <dbReference type="Proteomes" id="UP000050430"/>
    </source>
</evidence>
<keyword evidence="2" id="KW-1185">Reference proteome</keyword>
<sequence length="134" mass="15881">MVLEEFEENFFKDEKPVQLEFTLFHDQWEQLHNEIMENGWSNQEAIQYFLTIGLRTVHDLDQKEKIASGTGNEASLLDEALQERLLLESRYAVMRFRAYQFMQAAKTLEMKYNSALVRIQILENLTQKKESDSK</sequence>
<reference evidence="1 2" key="1">
    <citation type="submission" date="2015-07" db="EMBL/GenBank/DDBJ databases">
        <title>Genome sequence of Leptolinea tardivitalis DSM 16556.</title>
        <authorList>
            <person name="Hemp J."/>
            <person name="Ward L.M."/>
            <person name="Pace L.A."/>
            <person name="Fischer W.W."/>
        </authorList>
    </citation>
    <scope>NUCLEOTIDE SEQUENCE [LARGE SCALE GENOMIC DNA]</scope>
    <source>
        <strain evidence="1 2">YMTK-2</strain>
    </source>
</reference>
<accession>A0A0P6WPK4</accession>
<protein>
    <submittedName>
        <fullName evidence="1">Uncharacterized protein</fullName>
    </submittedName>
</protein>
<evidence type="ECO:0000313" key="1">
    <source>
        <dbReference type="EMBL" id="KPL70688.1"/>
    </source>
</evidence>
<dbReference type="STRING" id="229920.ADM99_16520"/>
<dbReference type="Proteomes" id="UP000050430">
    <property type="component" value="Unassembled WGS sequence"/>
</dbReference>
<gene>
    <name evidence="1" type="ORF">ADM99_16520</name>
</gene>
<comment type="caution">
    <text evidence="1">The sequence shown here is derived from an EMBL/GenBank/DDBJ whole genome shotgun (WGS) entry which is preliminary data.</text>
</comment>
<dbReference type="EMBL" id="LGCK01000014">
    <property type="protein sequence ID" value="KPL70688.1"/>
    <property type="molecule type" value="Genomic_DNA"/>
</dbReference>